<proteinExistence type="predicted"/>
<dbReference type="PANTHER" id="PTHR42924:SF3">
    <property type="entry name" value="POLYMERASE_HISTIDINOL PHOSPHATASE N-TERMINAL DOMAIN-CONTAINING PROTEIN"/>
    <property type="match status" value="1"/>
</dbReference>
<keyword evidence="3" id="KW-1185">Reference proteome</keyword>
<accession>A0A7X6DP18</accession>
<reference evidence="2 3" key="1">
    <citation type="journal article" date="2020" name="Nature">
        <title>Bacterial chemolithoautotrophy via manganese oxidation.</title>
        <authorList>
            <person name="Yu H."/>
            <person name="Leadbetter J.R."/>
        </authorList>
    </citation>
    <scope>NUCLEOTIDE SEQUENCE [LARGE SCALE GENOMIC DNA]</scope>
    <source>
        <strain evidence="2 3">Mn-1</strain>
    </source>
</reference>
<organism evidence="2 3">
    <name type="scientific">Candidatus Manganitrophus noduliformans</name>
    <dbReference type="NCBI Taxonomy" id="2606439"/>
    <lineage>
        <taxon>Bacteria</taxon>
        <taxon>Pseudomonadati</taxon>
        <taxon>Nitrospirota</taxon>
        <taxon>Nitrospiria</taxon>
        <taxon>Candidatus Troglogloeales</taxon>
        <taxon>Candidatus Manganitrophaceae</taxon>
        <taxon>Candidatus Manganitrophus</taxon>
    </lineage>
</organism>
<dbReference type="InterPro" id="IPR052018">
    <property type="entry name" value="PHP_domain"/>
</dbReference>
<dbReference type="Proteomes" id="UP000534783">
    <property type="component" value="Unassembled WGS sequence"/>
</dbReference>
<dbReference type="AlphaFoldDB" id="A0A7X6DP18"/>
<comment type="caution">
    <text evidence="2">The sequence shown here is derived from an EMBL/GenBank/DDBJ whole genome shotgun (WGS) entry which is preliminary data.</text>
</comment>
<evidence type="ECO:0000259" key="1">
    <source>
        <dbReference type="Pfam" id="PF02811"/>
    </source>
</evidence>
<sequence>MPNRFKAALHLHTTYSDGELTLEELKARFQKEGFQCLMMSDHAESMTPEGMERYVAQCRALSDDQFCIVPGLEFAYPFESGSLHLLGYGVSRHRREEEPVEMVNTIHQLGGVAVLAHPYPPLLPQIAPMKGTIDGIELWNTKYNGRIAPALWNYQLLKEVRRLRPEVLGFYGTDFHWKTQYAGLAVWIEADALTPASLLAALRNGKFYAEKEGMRLTPDGSLTSDQKSSFERKERFYRLWRKMVVGARGPFKALRLPIPQRLKAMARKVL</sequence>
<dbReference type="InterPro" id="IPR004013">
    <property type="entry name" value="PHP_dom"/>
</dbReference>
<evidence type="ECO:0000313" key="3">
    <source>
        <dbReference type="Proteomes" id="UP000534783"/>
    </source>
</evidence>
<dbReference type="Pfam" id="PF02811">
    <property type="entry name" value="PHP"/>
    <property type="match status" value="1"/>
</dbReference>
<dbReference type="GO" id="GO:0004534">
    <property type="term" value="F:5'-3' RNA exonuclease activity"/>
    <property type="evidence" value="ECO:0007669"/>
    <property type="project" value="TreeGrafter"/>
</dbReference>
<evidence type="ECO:0000313" key="2">
    <source>
        <dbReference type="EMBL" id="NKE70672.1"/>
    </source>
</evidence>
<protein>
    <recommendedName>
        <fullName evidence="1">PHP domain-containing protein</fullName>
    </recommendedName>
</protein>
<dbReference type="Gene3D" id="3.20.20.140">
    <property type="entry name" value="Metal-dependent hydrolases"/>
    <property type="match status" value="1"/>
</dbReference>
<gene>
    <name evidence="2" type="ORF">MNODULE_07975</name>
</gene>
<feature type="domain" description="PHP" evidence="1">
    <location>
        <begin position="9"/>
        <end position="77"/>
    </location>
</feature>
<dbReference type="GO" id="GO:0035312">
    <property type="term" value="F:5'-3' DNA exonuclease activity"/>
    <property type="evidence" value="ECO:0007669"/>
    <property type="project" value="TreeGrafter"/>
</dbReference>
<dbReference type="RefSeq" id="WP_168058910.1">
    <property type="nucleotide sequence ID" value="NZ_VTOW01000001.1"/>
</dbReference>
<name>A0A7X6DP18_9BACT</name>
<dbReference type="EMBL" id="VTOW01000001">
    <property type="protein sequence ID" value="NKE70672.1"/>
    <property type="molecule type" value="Genomic_DNA"/>
</dbReference>
<dbReference type="PANTHER" id="PTHR42924">
    <property type="entry name" value="EXONUCLEASE"/>
    <property type="match status" value="1"/>
</dbReference>
<dbReference type="SUPFAM" id="SSF89550">
    <property type="entry name" value="PHP domain-like"/>
    <property type="match status" value="1"/>
</dbReference>
<dbReference type="InterPro" id="IPR016195">
    <property type="entry name" value="Pol/histidinol_Pase-like"/>
</dbReference>